<sequence length="98" mass="10750">MRISGALSLGAALVCWTAFILLMTTPNLTFSIGQLIRLDPFGFLLIAATLSFLWGIAGLYPGGSRKQMILSFGTMLLNMMLIFCLLYIVFIGRLISEV</sequence>
<dbReference type="EMBL" id="JBEPLV010000003">
    <property type="protein sequence ID" value="MET3546618.1"/>
    <property type="molecule type" value="Genomic_DNA"/>
</dbReference>
<name>A0ABV2F4D1_9BACL</name>
<evidence type="ECO:0000313" key="2">
    <source>
        <dbReference type="EMBL" id="MET3546618.1"/>
    </source>
</evidence>
<gene>
    <name evidence="2" type="ORF">ABID47_003234</name>
</gene>
<reference evidence="2 3" key="1">
    <citation type="submission" date="2024-06" db="EMBL/GenBank/DDBJ databases">
        <title>Genomic Encyclopedia of Type Strains, Phase IV (KMG-IV): sequencing the most valuable type-strain genomes for metagenomic binning, comparative biology and taxonomic classification.</title>
        <authorList>
            <person name="Goeker M."/>
        </authorList>
    </citation>
    <scope>NUCLEOTIDE SEQUENCE [LARGE SCALE GENOMIC DNA]</scope>
    <source>
        <strain evidence="2 3">DSM 17253</strain>
    </source>
</reference>
<feature type="transmembrane region" description="Helical" evidence="1">
    <location>
        <begin position="41"/>
        <end position="60"/>
    </location>
</feature>
<organism evidence="2 3">
    <name type="scientific">Paenibacillus favisporus</name>
    <dbReference type="NCBI Taxonomy" id="221028"/>
    <lineage>
        <taxon>Bacteria</taxon>
        <taxon>Bacillati</taxon>
        <taxon>Bacillota</taxon>
        <taxon>Bacilli</taxon>
        <taxon>Bacillales</taxon>
        <taxon>Paenibacillaceae</taxon>
        <taxon>Paenibacillus</taxon>
    </lineage>
</organism>
<evidence type="ECO:0000313" key="3">
    <source>
        <dbReference type="Proteomes" id="UP001549098"/>
    </source>
</evidence>
<accession>A0ABV2F4D1</accession>
<feature type="transmembrane region" description="Helical" evidence="1">
    <location>
        <begin position="72"/>
        <end position="95"/>
    </location>
</feature>
<protein>
    <submittedName>
        <fullName evidence="2">Uncharacterized protein</fullName>
    </submittedName>
</protein>
<proteinExistence type="predicted"/>
<keyword evidence="1" id="KW-0472">Membrane</keyword>
<keyword evidence="1" id="KW-0812">Transmembrane</keyword>
<keyword evidence="1" id="KW-1133">Transmembrane helix</keyword>
<comment type="caution">
    <text evidence="2">The sequence shown here is derived from an EMBL/GenBank/DDBJ whole genome shotgun (WGS) entry which is preliminary data.</text>
</comment>
<keyword evidence="3" id="KW-1185">Reference proteome</keyword>
<dbReference type="Proteomes" id="UP001549098">
    <property type="component" value="Unassembled WGS sequence"/>
</dbReference>
<evidence type="ECO:0000256" key="1">
    <source>
        <dbReference type="SAM" id="Phobius"/>
    </source>
</evidence>